<gene>
    <name evidence="3" type="ORF">SAMN05920897_10813</name>
</gene>
<evidence type="ECO:0000256" key="1">
    <source>
        <dbReference type="SAM" id="Coils"/>
    </source>
</evidence>
<sequence length="322" mass="36519">MNSLDRAREGTWRAARDRLRRPRDLLALYFQEPLQEEPRKALQETARELQNAAEGGMLEVKRRRFSQLYQELAEAQFSNSPLRHLPELASRGALLVVVVGLQGAILRDQSAWGEQTLPAHGHNPPRSEEAAGEPGAAEEMRLIVADVKDIMAKDPSARMDGAIKNILLQLQKYKKEAATFQKLKEQASEYRLEMYTRTFSASFQEIFSSIRRNYQEYQARKTGTPLMDTSKWSAVVVDQMEEAHRIHATALFLTKEQSNLREPLVTLARRAETAGALLDRDQEAARACAGGDQEAWRLNRAIAQEAARRLLDWTDSPHPEES</sequence>
<name>A0A1N6SC49_9SPIO</name>
<feature type="coiled-coil region" evidence="1">
    <location>
        <begin position="163"/>
        <end position="193"/>
    </location>
</feature>
<keyword evidence="4" id="KW-1185">Reference proteome</keyword>
<organism evidence="3 4">
    <name type="scientific">Alkalispirochaeta americana</name>
    <dbReference type="NCBI Taxonomy" id="159291"/>
    <lineage>
        <taxon>Bacteria</taxon>
        <taxon>Pseudomonadati</taxon>
        <taxon>Spirochaetota</taxon>
        <taxon>Spirochaetia</taxon>
        <taxon>Spirochaetales</taxon>
        <taxon>Spirochaetaceae</taxon>
        <taxon>Alkalispirochaeta</taxon>
    </lineage>
</organism>
<reference evidence="3 4" key="1">
    <citation type="submission" date="2017-01" db="EMBL/GenBank/DDBJ databases">
        <authorList>
            <person name="Mah S.A."/>
            <person name="Swanson W.J."/>
            <person name="Moy G.W."/>
            <person name="Vacquier V.D."/>
        </authorList>
    </citation>
    <scope>NUCLEOTIDE SEQUENCE [LARGE SCALE GENOMIC DNA]</scope>
    <source>
        <strain evidence="3 4">ASpG1</strain>
    </source>
</reference>
<evidence type="ECO:0000313" key="3">
    <source>
        <dbReference type="EMBL" id="SIQ38597.1"/>
    </source>
</evidence>
<dbReference type="RefSeq" id="WP_076488591.1">
    <property type="nucleotide sequence ID" value="NZ_FTMS01000008.1"/>
</dbReference>
<keyword evidence="1" id="KW-0175">Coiled coil</keyword>
<dbReference type="EMBL" id="FTMS01000008">
    <property type="protein sequence ID" value="SIQ38597.1"/>
    <property type="molecule type" value="Genomic_DNA"/>
</dbReference>
<dbReference type="AlphaFoldDB" id="A0A1N6SC49"/>
<proteinExistence type="predicted"/>
<evidence type="ECO:0000313" key="4">
    <source>
        <dbReference type="Proteomes" id="UP000186400"/>
    </source>
</evidence>
<accession>A0A1N6SC49</accession>
<feature type="region of interest" description="Disordered" evidence="2">
    <location>
        <begin position="115"/>
        <end position="135"/>
    </location>
</feature>
<dbReference type="OrthoDB" id="9923126at2"/>
<protein>
    <submittedName>
        <fullName evidence="3">Uncharacterized protein</fullName>
    </submittedName>
</protein>
<evidence type="ECO:0000256" key="2">
    <source>
        <dbReference type="SAM" id="MobiDB-lite"/>
    </source>
</evidence>
<dbReference type="Proteomes" id="UP000186400">
    <property type="component" value="Unassembled WGS sequence"/>
</dbReference>